<comment type="caution">
    <text evidence="3">The sequence shown here is derived from an EMBL/GenBank/DDBJ whole genome shotgun (WGS) entry which is preliminary data.</text>
</comment>
<feature type="signal peptide" evidence="1">
    <location>
        <begin position="1"/>
        <end position="24"/>
    </location>
</feature>
<dbReference type="AlphaFoldDB" id="A0A069SET8"/>
<dbReference type="InterPro" id="IPR004843">
    <property type="entry name" value="Calcineurin-like_PHP"/>
</dbReference>
<accession>A0A069SET8</accession>
<sequence>MMKKIKTLCGVLALLCVGMMPVSAQNVLKFNADKKFKIVQFTDVHWVPGDSASEEAAERMNEVLDVEKPDLVIYTGDLVFGKPASEALSKALEPVVSRRLPFAVTWGNHDDEQDMTRIELLEYIKDMPGNLTSTTAGISGVTNYVLPLKSEDGKKDAAVLYVFDSNAYSSLKQVKGYDWIKPDQINWYVESSVGYTERNGGKPLPSLAFFHIPFPEYNEAAQDENALLIGTRKEKACAPLINTGLYAAMLNAGDIMATFVGHDHVNDYVVDWKGILLCYGRFTGGNTVYHDIPGGNGARVIELTQGVRSFKTWERLEGGKIINEVNYPSDFQRE</sequence>
<dbReference type="Pfam" id="PF00149">
    <property type="entry name" value="Metallophos"/>
    <property type="match status" value="1"/>
</dbReference>
<dbReference type="CDD" id="cd07383">
    <property type="entry name" value="MPP_Dcr2"/>
    <property type="match status" value="1"/>
</dbReference>
<dbReference type="InterPro" id="IPR029052">
    <property type="entry name" value="Metallo-depent_PP-like"/>
</dbReference>
<name>A0A069SET8_PHOVU</name>
<dbReference type="GO" id="GO:0005737">
    <property type="term" value="C:cytoplasm"/>
    <property type="evidence" value="ECO:0007669"/>
    <property type="project" value="TreeGrafter"/>
</dbReference>
<protein>
    <submittedName>
        <fullName evidence="3">Calcineurin-like phosphoesterase family protein</fullName>
    </submittedName>
</protein>
<evidence type="ECO:0000256" key="1">
    <source>
        <dbReference type="SAM" id="SignalP"/>
    </source>
</evidence>
<organism evidence="3 4">
    <name type="scientific">Phocaeicola vulgatus str. 3975 RP4</name>
    <dbReference type="NCBI Taxonomy" id="1339352"/>
    <lineage>
        <taxon>Bacteria</taxon>
        <taxon>Pseudomonadati</taxon>
        <taxon>Bacteroidota</taxon>
        <taxon>Bacteroidia</taxon>
        <taxon>Bacteroidales</taxon>
        <taxon>Bacteroidaceae</taxon>
        <taxon>Phocaeicola</taxon>
    </lineage>
</organism>
<reference evidence="3 4" key="1">
    <citation type="submission" date="2014-04" db="EMBL/GenBank/DDBJ databases">
        <authorList>
            <person name="Sears C."/>
            <person name="Carroll K."/>
            <person name="Sack B.R."/>
            <person name="Qadri F."/>
            <person name="Myers L.L."/>
            <person name="Chung G.-T."/>
            <person name="Escheverria P."/>
            <person name="Fraser C.M."/>
            <person name="Sadzewicz L."/>
            <person name="Shefchek K.A."/>
            <person name="Tallon L."/>
            <person name="Das S.P."/>
            <person name="Daugherty S."/>
            <person name="Mongodin E.F."/>
        </authorList>
    </citation>
    <scope>NUCLEOTIDE SEQUENCE [LARGE SCALE GENOMIC DNA]</scope>
    <source>
        <strain evidence="3 4">3975 RP4</strain>
    </source>
</reference>
<feature type="domain" description="Calcineurin-like phosphoesterase" evidence="2">
    <location>
        <begin position="36"/>
        <end position="265"/>
    </location>
</feature>
<dbReference type="InterPro" id="IPR011230">
    <property type="entry name" value="PAP14/16/28/29"/>
</dbReference>
<dbReference type="PANTHER" id="PTHR32440:SF11">
    <property type="entry name" value="METALLOPHOSPHOESTERASE DOMAIN-CONTAINING PROTEIN"/>
    <property type="match status" value="1"/>
</dbReference>
<dbReference type="Proteomes" id="UP000027661">
    <property type="component" value="Unassembled WGS sequence"/>
</dbReference>
<dbReference type="PIRSF" id="PIRSF030250">
    <property type="entry name" value="Ptase_At2g46880"/>
    <property type="match status" value="1"/>
</dbReference>
<dbReference type="Gene3D" id="3.60.21.10">
    <property type="match status" value="1"/>
</dbReference>
<dbReference type="GO" id="GO:0016788">
    <property type="term" value="F:hydrolase activity, acting on ester bonds"/>
    <property type="evidence" value="ECO:0007669"/>
    <property type="project" value="TreeGrafter"/>
</dbReference>
<evidence type="ECO:0000313" key="3">
    <source>
        <dbReference type="EMBL" id="KDS52852.1"/>
    </source>
</evidence>
<keyword evidence="1" id="KW-0732">Signal</keyword>
<dbReference type="PATRIC" id="fig|1339352.3.peg.2739"/>
<feature type="chain" id="PRO_5001666446" evidence="1">
    <location>
        <begin position="25"/>
        <end position="334"/>
    </location>
</feature>
<evidence type="ECO:0000259" key="2">
    <source>
        <dbReference type="Pfam" id="PF00149"/>
    </source>
</evidence>
<gene>
    <name evidence="3" type="ORF">M099_2848</name>
</gene>
<dbReference type="SUPFAM" id="SSF56300">
    <property type="entry name" value="Metallo-dependent phosphatases"/>
    <property type="match status" value="1"/>
</dbReference>
<dbReference type="EMBL" id="JNHM01000033">
    <property type="protein sequence ID" value="KDS52852.1"/>
    <property type="molecule type" value="Genomic_DNA"/>
</dbReference>
<evidence type="ECO:0000313" key="4">
    <source>
        <dbReference type="Proteomes" id="UP000027661"/>
    </source>
</evidence>
<dbReference type="PANTHER" id="PTHR32440">
    <property type="entry name" value="PHOSPHATASE DCR2-RELATED-RELATED"/>
    <property type="match status" value="1"/>
</dbReference>
<proteinExistence type="predicted"/>